<evidence type="ECO:0008006" key="3">
    <source>
        <dbReference type="Google" id="ProtNLM"/>
    </source>
</evidence>
<dbReference type="InterPro" id="IPR023696">
    <property type="entry name" value="Ureohydrolase_dom_sf"/>
</dbReference>
<gene>
    <name evidence="1" type="ORF">ACFSW6_04845</name>
</gene>
<dbReference type="RefSeq" id="WP_245633320.1">
    <property type="nucleotide sequence ID" value="NZ_BCNT01000004.1"/>
</dbReference>
<organism evidence="1 2">
    <name type="scientific">Comamonas terrae</name>
    <dbReference type="NCBI Taxonomy" id="673548"/>
    <lineage>
        <taxon>Bacteria</taxon>
        <taxon>Pseudomonadati</taxon>
        <taxon>Pseudomonadota</taxon>
        <taxon>Betaproteobacteria</taxon>
        <taxon>Burkholderiales</taxon>
        <taxon>Comamonadaceae</taxon>
        <taxon>Comamonas</taxon>
    </lineage>
</organism>
<accession>A0ABW5UIE3</accession>
<evidence type="ECO:0000313" key="1">
    <source>
        <dbReference type="EMBL" id="MFD2753401.1"/>
    </source>
</evidence>
<dbReference type="Gene3D" id="3.40.800.10">
    <property type="entry name" value="Ureohydrolase domain"/>
    <property type="match status" value="1"/>
</dbReference>
<dbReference type="Proteomes" id="UP001597463">
    <property type="component" value="Unassembled WGS sequence"/>
</dbReference>
<keyword evidence="2" id="KW-1185">Reference proteome</keyword>
<evidence type="ECO:0000313" key="2">
    <source>
        <dbReference type="Proteomes" id="UP001597463"/>
    </source>
</evidence>
<comment type="caution">
    <text evidence="1">The sequence shown here is derived from an EMBL/GenBank/DDBJ whole genome shotgun (WGS) entry which is preliminary data.</text>
</comment>
<sequence length="318" mass="34978">MTGQTAMPDVEFLPSQRPVVLDVDGSVGHLPAELRLPLGPWQEGVRFGCGLARFAQFGAELNAALPRHHGTVFMGSGDFHHFSWPLIERCIAQQGFAPERPLRVVVLDNHPDNMRFPWGVHCGSWVRRVALHPAVSQVHVAGITSGDIGRKHAWENYLAPLRAGKLTYWSCGVGTGWARRVGAGKAFRSFASVAELAQALARHLNAWPQDTYLSIDKDVFAPEVVRTNWDQGRMLESEARRIIEALRGQIVGSDVTGDVSSWRYTTWWKRLLSAGDGQDTEIDPATLAAWQAGQHAFNQRLFAQIAEAAGTAADNDTA</sequence>
<dbReference type="SUPFAM" id="SSF52768">
    <property type="entry name" value="Arginase/deacetylase"/>
    <property type="match status" value="1"/>
</dbReference>
<protein>
    <recommendedName>
        <fullName evidence="3">Arginase family protein</fullName>
    </recommendedName>
</protein>
<dbReference type="EMBL" id="JBHUMV010000002">
    <property type="protein sequence ID" value="MFD2753401.1"/>
    <property type="molecule type" value="Genomic_DNA"/>
</dbReference>
<name>A0ABW5UIE3_9BURK</name>
<proteinExistence type="predicted"/>
<reference evidence="2" key="1">
    <citation type="journal article" date="2019" name="Int. J. Syst. Evol. Microbiol.">
        <title>The Global Catalogue of Microorganisms (GCM) 10K type strain sequencing project: providing services to taxonomists for standard genome sequencing and annotation.</title>
        <authorList>
            <consortium name="The Broad Institute Genomics Platform"/>
            <consortium name="The Broad Institute Genome Sequencing Center for Infectious Disease"/>
            <person name="Wu L."/>
            <person name="Ma J."/>
        </authorList>
    </citation>
    <scope>NUCLEOTIDE SEQUENCE [LARGE SCALE GENOMIC DNA]</scope>
    <source>
        <strain evidence="2">TISTR 1906</strain>
    </source>
</reference>